<organism evidence="6 7">
    <name type="scientific">Oharaeibacter diazotrophicus</name>
    <dbReference type="NCBI Taxonomy" id="1920512"/>
    <lineage>
        <taxon>Bacteria</taxon>
        <taxon>Pseudomonadati</taxon>
        <taxon>Pseudomonadota</taxon>
        <taxon>Alphaproteobacteria</taxon>
        <taxon>Hyphomicrobiales</taxon>
        <taxon>Pleomorphomonadaceae</taxon>
        <taxon>Oharaeibacter</taxon>
    </lineage>
</organism>
<dbReference type="PANTHER" id="PTHR23527:SF1">
    <property type="entry name" value="BLL3282 PROTEIN"/>
    <property type="match status" value="1"/>
</dbReference>
<evidence type="ECO:0000313" key="7">
    <source>
        <dbReference type="Proteomes" id="UP000294547"/>
    </source>
</evidence>
<evidence type="ECO:0000259" key="5">
    <source>
        <dbReference type="PROSITE" id="PS50850"/>
    </source>
</evidence>
<dbReference type="InterPro" id="IPR036259">
    <property type="entry name" value="MFS_trans_sf"/>
</dbReference>
<evidence type="ECO:0000256" key="4">
    <source>
        <dbReference type="SAM" id="Phobius"/>
    </source>
</evidence>
<dbReference type="InterPro" id="IPR011701">
    <property type="entry name" value="MFS"/>
</dbReference>
<dbReference type="OrthoDB" id="7488909at2"/>
<keyword evidence="3 4" id="KW-0472">Membrane</keyword>
<reference evidence="6 7" key="1">
    <citation type="submission" date="2019-03" db="EMBL/GenBank/DDBJ databases">
        <title>Genomic Encyclopedia of Type Strains, Phase IV (KMG-IV): sequencing the most valuable type-strain genomes for metagenomic binning, comparative biology and taxonomic classification.</title>
        <authorList>
            <person name="Goeker M."/>
        </authorList>
    </citation>
    <scope>NUCLEOTIDE SEQUENCE [LARGE SCALE GENOMIC DNA]</scope>
    <source>
        <strain evidence="6 7">DSM 102969</strain>
    </source>
</reference>
<keyword evidence="2 4" id="KW-1133">Transmembrane helix</keyword>
<feature type="transmembrane region" description="Helical" evidence="4">
    <location>
        <begin position="257"/>
        <end position="277"/>
    </location>
</feature>
<evidence type="ECO:0000256" key="1">
    <source>
        <dbReference type="ARBA" id="ARBA00022692"/>
    </source>
</evidence>
<evidence type="ECO:0000313" key="6">
    <source>
        <dbReference type="EMBL" id="TDP81910.1"/>
    </source>
</evidence>
<name>A0A4R6R7F5_9HYPH</name>
<gene>
    <name evidence="6" type="ORF">EDD54_4170</name>
</gene>
<protein>
    <submittedName>
        <fullName evidence="6">Sugar phosphate permease</fullName>
    </submittedName>
</protein>
<dbReference type="InterPro" id="IPR052952">
    <property type="entry name" value="MFS-Transporter"/>
</dbReference>
<sequence>MSGAGGPAGSSGVLATLASTTAVQVVTSATVLALTVLAPEIQAATGIAAGWVGYQVSLIYAAGAASSALAGSVIARFGAGRVEAIVLACLFVGLAAVLAGSTAAIALGSLVVGIGHGLNNPASSQLLHRVTPAPRRNLVFSVKQTGVPVGGIAATLALPATAALGDWRGGLVALMALHVGLALPFLGPHGRTPADATVAPAPVLARMRAEQAVLWASRPLRALAAIGFLFSATQLGISAFVVVMLHEAGGLSLAEAGAHAALVHGAGVVGRVGWGWLADRTGSGFGVLAAVGALCGLAAGTAMVWPALPPMLGIADLALFGATAIGWNGVLLAETARAAPRGAVGAATGSVLVFVFLGAIVGPSAVGLAYAGLSDRFLAMGVLAAFSFAGAAVAWRLR</sequence>
<dbReference type="GO" id="GO:0022857">
    <property type="term" value="F:transmembrane transporter activity"/>
    <property type="evidence" value="ECO:0007669"/>
    <property type="project" value="InterPro"/>
</dbReference>
<feature type="transmembrane region" description="Helical" evidence="4">
    <location>
        <begin position="12"/>
        <end position="38"/>
    </location>
</feature>
<feature type="transmembrane region" description="Helical" evidence="4">
    <location>
        <begin position="344"/>
        <end position="371"/>
    </location>
</feature>
<feature type="domain" description="Major facilitator superfamily (MFS) profile" evidence="5">
    <location>
        <begin position="13"/>
        <end position="398"/>
    </location>
</feature>
<feature type="transmembrane region" description="Helical" evidence="4">
    <location>
        <begin position="58"/>
        <end position="77"/>
    </location>
</feature>
<proteinExistence type="predicted"/>
<feature type="transmembrane region" description="Helical" evidence="4">
    <location>
        <begin position="311"/>
        <end position="332"/>
    </location>
</feature>
<dbReference type="Proteomes" id="UP000294547">
    <property type="component" value="Unassembled WGS sequence"/>
</dbReference>
<dbReference type="PROSITE" id="PS50850">
    <property type="entry name" value="MFS"/>
    <property type="match status" value="1"/>
</dbReference>
<keyword evidence="7" id="KW-1185">Reference proteome</keyword>
<dbReference type="Gene3D" id="1.20.1250.20">
    <property type="entry name" value="MFS general substrate transporter like domains"/>
    <property type="match status" value="2"/>
</dbReference>
<feature type="transmembrane region" description="Helical" evidence="4">
    <location>
        <begin position="84"/>
        <end position="114"/>
    </location>
</feature>
<feature type="transmembrane region" description="Helical" evidence="4">
    <location>
        <begin position="222"/>
        <end position="245"/>
    </location>
</feature>
<evidence type="ECO:0000256" key="3">
    <source>
        <dbReference type="ARBA" id="ARBA00023136"/>
    </source>
</evidence>
<dbReference type="SUPFAM" id="SSF103473">
    <property type="entry name" value="MFS general substrate transporter"/>
    <property type="match status" value="1"/>
</dbReference>
<dbReference type="AlphaFoldDB" id="A0A4R6R7F5"/>
<dbReference type="Pfam" id="PF07690">
    <property type="entry name" value="MFS_1"/>
    <property type="match status" value="1"/>
</dbReference>
<feature type="transmembrane region" description="Helical" evidence="4">
    <location>
        <begin position="284"/>
        <end position="305"/>
    </location>
</feature>
<keyword evidence="1 4" id="KW-0812">Transmembrane</keyword>
<dbReference type="PANTHER" id="PTHR23527">
    <property type="entry name" value="BLL3282 PROTEIN"/>
    <property type="match status" value="1"/>
</dbReference>
<dbReference type="InterPro" id="IPR020846">
    <property type="entry name" value="MFS_dom"/>
</dbReference>
<dbReference type="EMBL" id="SNXY01000011">
    <property type="protein sequence ID" value="TDP81910.1"/>
    <property type="molecule type" value="Genomic_DNA"/>
</dbReference>
<accession>A0A4R6R7F5</accession>
<feature type="transmembrane region" description="Helical" evidence="4">
    <location>
        <begin position="377"/>
        <end position="397"/>
    </location>
</feature>
<comment type="caution">
    <text evidence="6">The sequence shown here is derived from an EMBL/GenBank/DDBJ whole genome shotgun (WGS) entry which is preliminary data.</text>
</comment>
<evidence type="ECO:0000256" key="2">
    <source>
        <dbReference type="ARBA" id="ARBA00022989"/>
    </source>
</evidence>